<proteinExistence type="predicted"/>
<dbReference type="AlphaFoldDB" id="A0A2K6QI02"/>
<dbReference type="Ensembl" id="ENSRROT00000052758.1">
    <property type="protein sequence ID" value="ENSRROP00000028407.1"/>
    <property type="gene ID" value="ENSRROG00000037981.1"/>
</dbReference>
<reference evidence="1" key="1">
    <citation type="submission" date="2025-08" db="UniProtKB">
        <authorList>
            <consortium name="Ensembl"/>
        </authorList>
    </citation>
    <scope>IDENTIFICATION</scope>
</reference>
<organism evidence="1 2">
    <name type="scientific">Rhinopithecus roxellana</name>
    <name type="common">Golden snub-nosed monkey</name>
    <name type="synonym">Pygathrix roxellana</name>
    <dbReference type="NCBI Taxonomy" id="61622"/>
    <lineage>
        <taxon>Eukaryota</taxon>
        <taxon>Metazoa</taxon>
        <taxon>Chordata</taxon>
        <taxon>Craniata</taxon>
        <taxon>Vertebrata</taxon>
        <taxon>Euteleostomi</taxon>
        <taxon>Mammalia</taxon>
        <taxon>Eutheria</taxon>
        <taxon>Euarchontoglires</taxon>
        <taxon>Primates</taxon>
        <taxon>Haplorrhini</taxon>
        <taxon>Catarrhini</taxon>
        <taxon>Cercopithecidae</taxon>
        <taxon>Colobinae</taxon>
        <taxon>Rhinopithecus</taxon>
    </lineage>
</organism>
<keyword evidence="2" id="KW-1185">Reference proteome</keyword>
<accession>A0A2K6QI02</accession>
<dbReference type="GeneTree" id="ENSGT00940000161130"/>
<gene>
    <name evidence="1" type="primary">RBCK1</name>
</gene>
<sequence length="63" mass="7089">MGAATPDGREDQERLLMVQNGHSSSIQSSHHRRKGRKAPFHIPLKSIAQNLYTLLPLIPMDQN</sequence>
<protein>
    <submittedName>
        <fullName evidence="1">RANBP2-type and C3HC4-type zinc finger containing 1</fullName>
    </submittedName>
</protein>
<reference evidence="1" key="2">
    <citation type="submission" date="2025-09" db="UniProtKB">
        <authorList>
            <consortium name="Ensembl"/>
        </authorList>
    </citation>
    <scope>IDENTIFICATION</scope>
</reference>
<name>A0A2K6QI02_RHIRO</name>
<evidence type="ECO:0000313" key="1">
    <source>
        <dbReference type="Ensembl" id="ENSRROP00000028407.1"/>
    </source>
</evidence>
<evidence type="ECO:0000313" key="2">
    <source>
        <dbReference type="Proteomes" id="UP000233200"/>
    </source>
</evidence>
<dbReference type="Proteomes" id="UP000233200">
    <property type="component" value="Unplaced"/>
</dbReference>